<dbReference type="SMART" id="SM00822">
    <property type="entry name" value="PKS_KR"/>
    <property type="match status" value="1"/>
</dbReference>
<dbReference type="InterPro" id="IPR057326">
    <property type="entry name" value="KR_dom"/>
</dbReference>
<accession>A0A0M7AIE7</accession>
<name>A0A0M7AIE7_9HYPH</name>
<evidence type="ECO:0000313" key="4">
    <source>
        <dbReference type="EMBL" id="CTQ74417.1"/>
    </source>
</evidence>
<protein>
    <submittedName>
        <fullName evidence="4">Fatty acyl-CoA reductase</fullName>
        <ecNumber evidence="4">1.2.1.-</ecNumber>
    </submittedName>
</protein>
<keyword evidence="5" id="KW-1185">Reference proteome</keyword>
<dbReference type="GO" id="GO:0016020">
    <property type="term" value="C:membrane"/>
    <property type="evidence" value="ECO:0007669"/>
    <property type="project" value="TreeGrafter"/>
</dbReference>
<dbReference type="Gene3D" id="3.40.50.720">
    <property type="entry name" value="NAD(P)-binding Rossmann-like Domain"/>
    <property type="match status" value="1"/>
</dbReference>
<dbReference type="Pfam" id="PF00106">
    <property type="entry name" value="adh_short"/>
    <property type="match status" value="1"/>
</dbReference>
<dbReference type="InterPro" id="IPR002347">
    <property type="entry name" value="SDR_fam"/>
</dbReference>
<reference evidence="5" key="1">
    <citation type="submission" date="2015-07" db="EMBL/GenBank/DDBJ databases">
        <authorList>
            <person name="Rodrigo-Torres Lidia"/>
            <person name="Arahal R.David."/>
        </authorList>
    </citation>
    <scope>NUCLEOTIDE SEQUENCE [LARGE SCALE GENOMIC DNA]</scope>
    <source>
        <strain evidence="5">CECT 5112</strain>
    </source>
</reference>
<dbReference type="GO" id="GO:0016491">
    <property type="term" value="F:oxidoreductase activity"/>
    <property type="evidence" value="ECO:0007669"/>
    <property type="project" value="UniProtKB-KW"/>
</dbReference>
<dbReference type="PANTHER" id="PTHR44196:SF1">
    <property type="entry name" value="DEHYDROGENASE_REDUCTASE SDR FAMILY MEMBER 7B"/>
    <property type="match status" value="1"/>
</dbReference>
<dbReference type="AlphaFoldDB" id="A0A0M7AIE7"/>
<dbReference type="PANTHER" id="PTHR44196">
    <property type="entry name" value="DEHYDROGENASE/REDUCTASE SDR FAMILY MEMBER 7B"/>
    <property type="match status" value="1"/>
</dbReference>
<dbReference type="InterPro" id="IPR036291">
    <property type="entry name" value="NAD(P)-bd_dom_sf"/>
</dbReference>
<evidence type="ECO:0000256" key="2">
    <source>
        <dbReference type="ARBA" id="ARBA00023002"/>
    </source>
</evidence>
<proteinExistence type="inferred from homology"/>
<comment type="similarity">
    <text evidence="1">Belongs to the short-chain dehydrogenases/reductases (SDR) family.</text>
</comment>
<dbReference type="STRING" id="388408.LAX5112_03857"/>
<dbReference type="EC" id="1.2.1.-" evidence="4"/>
<evidence type="ECO:0000259" key="3">
    <source>
        <dbReference type="SMART" id="SM00822"/>
    </source>
</evidence>
<dbReference type="PRINTS" id="PR00081">
    <property type="entry name" value="GDHRDH"/>
</dbReference>
<dbReference type="EMBL" id="CXWD01000017">
    <property type="protein sequence ID" value="CTQ74417.1"/>
    <property type="molecule type" value="Genomic_DNA"/>
</dbReference>
<sequence>MRRVWWKSAKELASNMTQDFEGRVALVTGASRGIGYQLAKQLAARGAHVIAIARTVGGLEDLDDEIQSAGGQATLVPVDLTDHDALDRLGAAIYERWKKLDVFIGNAGMLGILSPLGHISPKDFEKVMSVNVTANWRLIRSLDPLLRQSDAGRALFLTSVQASTCPAFWGLQSISKAGVEAMARTWASESLKTNMKINLADPGPVRTGLRAKAMPGEPPENLLHPRDIAPELVELVKTDVYETGKLYDRVSREWVSF</sequence>
<gene>
    <name evidence="4" type="primary">acr1_2</name>
    <name evidence="4" type="ORF">LAX5112_03857</name>
</gene>
<organism evidence="4 5">
    <name type="scientific">Roseibium alexandrii</name>
    <dbReference type="NCBI Taxonomy" id="388408"/>
    <lineage>
        <taxon>Bacteria</taxon>
        <taxon>Pseudomonadati</taxon>
        <taxon>Pseudomonadota</taxon>
        <taxon>Alphaproteobacteria</taxon>
        <taxon>Hyphomicrobiales</taxon>
        <taxon>Stappiaceae</taxon>
        <taxon>Roseibium</taxon>
    </lineage>
</organism>
<dbReference type="SUPFAM" id="SSF51735">
    <property type="entry name" value="NAD(P)-binding Rossmann-fold domains"/>
    <property type="match status" value="1"/>
</dbReference>
<evidence type="ECO:0000256" key="1">
    <source>
        <dbReference type="ARBA" id="ARBA00006484"/>
    </source>
</evidence>
<dbReference type="CDD" id="cd05233">
    <property type="entry name" value="SDR_c"/>
    <property type="match status" value="1"/>
</dbReference>
<dbReference type="Proteomes" id="UP000053235">
    <property type="component" value="Unassembled WGS sequence"/>
</dbReference>
<feature type="domain" description="Ketoreductase" evidence="3">
    <location>
        <begin position="23"/>
        <end position="189"/>
    </location>
</feature>
<evidence type="ECO:0000313" key="5">
    <source>
        <dbReference type="Proteomes" id="UP000053235"/>
    </source>
</evidence>
<keyword evidence="2 4" id="KW-0560">Oxidoreductase</keyword>